<name>A0A392U857_9FABA</name>
<reference evidence="2 3" key="1">
    <citation type="journal article" date="2018" name="Front. Plant Sci.">
        <title>Red Clover (Trifolium pratense) and Zigzag Clover (T. medium) - A Picture of Genomic Similarities and Differences.</title>
        <authorList>
            <person name="Dluhosova J."/>
            <person name="Istvanek J."/>
            <person name="Nedelnik J."/>
            <person name="Repkova J."/>
        </authorList>
    </citation>
    <scope>NUCLEOTIDE SEQUENCE [LARGE SCALE GENOMIC DNA]</scope>
    <source>
        <strain evidence="3">cv. 10/8</strain>
        <tissue evidence="2">Leaf</tissue>
    </source>
</reference>
<feature type="compositionally biased region" description="Polar residues" evidence="1">
    <location>
        <begin position="1"/>
        <end position="10"/>
    </location>
</feature>
<keyword evidence="3" id="KW-1185">Reference proteome</keyword>
<dbReference type="AlphaFoldDB" id="A0A392U857"/>
<accession>A0A392U857</accession>
<dbReference type="EMBL" id="LXQA010747475">
    <property type="protein sequence ID" value="MCI69017.1"/>
    <property type="molecule type" value="Genomic_DNA"/>
</dbReference>
<organism evidence="2 3">
    <name type="scientific">Trifolium medium</name>
    <dbReference type="NCBI Taxonomy" id="97028"/>
    <lineage>
        <taxon>Eukaryota</taxon>
        <taxon>Viridiplantae</taxon>
        <taxon>Streptophyta</taxon>
        <taxon>Embryophyta</taxon>
        <taxon>Tracheophyta</taxon>
        <taxon>Spermatophyta</taxon>
        <taxon>Magnoliopsida</taxon>
        <taxon>eudicotyledons</taxon>
        <taxon>Gunneridae</taxon>
        <taxon>Pentapetalae</taxon>
        <taxon>rosids</taxon>
        <taxon>fabids</taxon>
        <taxon>Fabales</taxon>
        <taxon>Fabaceae</taxon>
        <taxon>Papilionoideae</taxon>
        <taxon>50 kb inversion clade</taxon>
        <taxon>NPAAA clade</taxon>
        <taxon>Hologalegina</taxon>
        <taxon>IRL clade</taxon>
        <taxon>Trifolieae</taxon>
        <taxon>Trifolium</taxon>
    </lineage>
</organism>
<proteinExistence type="predicted"/>
<evidence type="ECO:0000313" key="2">
    <source>
        <dbReference type="EMBL" id="MCI69017.1"/>
    </source>
</evidence>
<feature type="compositionally biased region" description="Basic and acidic residues" evidence="1">
    <location>
        <begin position="19"/>
        <end position="51"/>
    </location>
</feature>
<evidence type="ECO:0000256" key="1">
    <source>
        <dbReference type="SAM" id="MobiDB-lite"/>
    </source>
</evidence>
<sequence>VPDVTTTEGGQSDDIDTTPNDKNHDGDDSHQKNDAESVAVKDARASDDQSVLKDTVIPNSPINLRGNMSGDTIVNSQDDES</sequence>
<feature type="non-terminal residue" evidence="2">
    <location>
        <position position="1"/>
    </location>
</feature>
<comment type="caution">
    <text evidence="2">The sequence shown here is derived from an EMBL/GenBank/DDBJ whole genome shotgun (WGS) entry which is preliminary data.</text>
</comment>
<dbReference type="Proteomes" id="UP000265520">
    <property type="component" value="Unassembled WGS sequence"/>
</dbReference>
<protein>
    <submittedName>
        <fullName evidence="2">Uncharacterized protein</fullName>
    </submittedName>
</protein>
<feature type="region of interest" description="Disordered" evidence="1">
    <location>
        <begin position="1"/>
        <end position="81"/>
    </location>
</feature>
<feature type="non-terminal residue" evidence="2">
    <location>
        <position position="81"/>
    </location>
</feature>
<feature type="compositionally biased region" description="Polar residues" evidence="1">
    <location>
        <begin position="69"/>
        <end position="81"/>
    </location>
</feature>
<evidence type="ECO:0000313" key="3">
    <source>
        <dbReference type="Proteomes" id="UP000265520"/>
    </source>
</evidence>